<dbReference type="Proteomes" id="UP000594262">
    <property type="component" value="Unplaced"/>
</dbReference>
<evidence type="ECO:0000313" key="6">
    <source>
        <dbReference type="Proteomes" id="UP000594262"/>
    </source>
</evidence>
<organism evidence="5 6">
    <name type="scientific">Clytia hemisphaerica</name>
    <dbReference type="NCBI Taxonomy" id="252671"/>
    <lineage>
        <taxon>Eukaryota</taxon>
        <taxon>Metazoa</taxon>
        <taxon>Cnidaria</taxon>
        <taxon>Hydrozoa</taxon>
        <taxon>Hydroidolina</taxon>
        <taxon>Leptothecata</taxon>
        <taxon>Obeliida</taxon>
        <taxon>Clytiidae</taxon>
        <taxon>Clytia</taxon>
    </lineage>
</organism>
<evidence type="ECO:0000256" key="3">
    <source>
        <dbReference type="ARBA" id="ARBA00022729"/>
    </source>
</evidence>
<keyword evidence="4" id="KW-1133">Transmembrane helix</keyword>
<dbReference type="EnsemblMetazoa" id="CLYHEMT022050.1">
    <property type="protein sequence ID" value="CLYHEMP022050.1"/>
    <property type="gene ID" value="CLYHEMG022050"/>
</dbReference>
<keyword evidence="3" id="KW-0732">Signal</keyword>
<dbReference type="Gene3D" id="2.60.120.40">
    <property type="match status" value="1"/>
</dbReference>
<dbReference type="GO" id="GO:0005615">
    <property type="term" value="C:extracellular space"/>
    <property type="evidence" value="ECO:0007669"/>
    <property type="project" value="TreeGrafter"/>
</dbReference>
<feature type="transmembrane region" description="Helical" evidence="4">
    <location>
        <begin position="71"/>
        <end position="89"/>
    </location>
</feature>
<keyword evidence="4" id="KW-0812">Transmembrane</keyword>
<sequence length="348" mass="39574">AVDSIFIYPKRVSKYDLIYLGIKEITIFLFVKYRAGWRADFCVGKIHRVHQFWDLDFGADSHKRFTLHTTMTKFGLILIVFFCKFFHIFGQKEFRLSKDDDLVPGFDDSSVGRDLIRKAWIHILRQSKEKMDQDVSLIEPSTEKSLHLSSTINPIKSMSRQKILLAALLRQEQSKPILDDNTRRQRAAFLAPIVPQALSGFTVTLKKSILIPKKRFTFLSEFTASSPESFVRGTGLDMRLGRFTVPYTAMYNFNANLNIHRPLKMKKGGVGGQLSDGVTARLCIDGECFSNIMKFRLSTSSNAKSLTINFSGTLKLKKDEYIEIVVENALSTRIIITEALFSGYLVGS</sequence>
<keyword evidence="4" id="KW-0472">Membrane</keyword>
<evidence type="ECO:0000256" key="1">
    <source>
        <dbReference type="ARBA" id="ARBA00004613"/>
    </source>
</evidence>
<reference evidence="5" key="1">
    <citation type="submission" date="2021-01" db="UniProtKB">
        <authorList>
            <consortium name="EnsemblMetazoa"/>
        </authorList>
    </citation>
    <scope>IDENTIFICATION</scope>
</reference>
<protein>
    <submittedName>
        <fullName evidence="5">Uncharacterized protein</fullName>
    </submittedName>
</protein>
<dbReference type="PANTHER" id="PTHR24019">
    <property type="entry name" value="ADIPOLIN"/>
    <property type="match status" value="1"/>
</dbReference>
<comment type="subcellular location">
    <subcellularLocation>
        <location evidence="1">Secreted</location>
    </subcellularLocation>
</comment>
<dbReference type="PANTHER" id="PTHR24019:SF5">
    <property type="entry name" value="ADIPOLIN"/>
    <property type="match status" value="1"/>
</dbReference>
<proteinExistence type="predicted"/>
<keyword evidence="6" id="KW-1185">Reference proteome</keyword>
<dbReference type="InterPro" id="IPR008983">
    <property type="entry name" value="Tumour_necrosis_fac-like_dom"/>
</dbReference>
<name>A0A7M5XE23_9CNID</name>
<dbReference type="OrthoDB" id="5969874at2759"/>
<accession>A0A7M5XE23</accession>
<dbReference type="InterPro" id="IPR052136">
    <property type="entry name" value="Adipolin/Erythroferrone-rel"/>
</dbReference>
<evidence type="ECO:0000313" key="5">
    <source>
        <dbReference type="EnsemblMetazoa" id="CLYHEMP022050.1"/>
    </source>
</evidence>
<dbReference type="GO" id="GO:0005179">
    <property type="term" value="F:hormone activity"/>
    <property type="evidence" value="ECO:0007669"/>
    <property type="project" value="TreeGrafter"/>
</dbReference>
<evidence type="ECO:0000256" key="2">
    <source>
        <dbReference type="ARBA" id="ARBA00022525"/>
    </source>
</evidence>
<evidence type="ECO:0000256" key="4">
    <source>
        <dbReference type="SAM" id="Phobius"/>
    </source>
</evidence>
<dbReference type="AlphaFoldDB" id="A0A7M5XE23"/>
<keyword evidence="2" id="KW-0964">Secreted</keyword>
<dbReference type="SUPFAM" id="SSF49842">
    <property type="entry name" value="TNF-like"/>
    <property type="match status" value="1"/>
</dbReference>